<evidence type="ECO:0000256" key="1">
    <source>
        <dbReference type="ARBA" id="ARBA00004123"/>
    </source>
</evidence>
<dbReference type="GO" id="GO:0005634">
    <property type="term" value="C:nucleus"/>
    <property type="evidence" value="ECO:0007669"/>
    <property type="project" value="UniProtKB-SubCell"/>
</dbReference>
<dbReference type="AlphaFoldDB" id="A0A4Y7MA35"/>
<dbReference type="InterPro" id="IPR019406">
    <property type="entry name" value="APLF_PBZ"/>
</dbReference>
<proteinExistence type="evidence at transcript level"/>
<feature type="region of interest" description="Disordered" evidence="6">
    <location>
        <begin position="1"/>
        <end position="26"/>
    </location>
</feature>
<evidence type="ECO:0000256" key="2">
    <source>
        <dbReference type="ARBA" id="ARBA00004286"/>
    </source>
</evidence>
<evidence type="ECO:0000259" key="7">
    <source>
        <dbReference type="Pfam" id="PF10283"/>
    </source>
</evidence>
<feature type="domain" description="PBZ-type" evidence="7">
    <location>
        <begin position="28"/>
        <end position="53"/>
    </location>
</feature>
<dbReference type="EMBL" id="LR006960">
    <property type="protein sequence ID" value="SVE76579.1"/>
    <property type="molecule type" value="mRNA"/>
</dbReference>
<protein>
    <submittedName>
        <fullName evidence="8">EOG090X0BAY</fullName>
    </submittedName>
</protein>
<dbReference type="Pfam" id="PF10283">
    <property type="entry name" value="zf-CCHH"/>
    <property type="match status" value="1"/>
</dbReference>
<dbReference type="GO" id="GO:0072572">
    <property type="term" value="F:poly-ADP-D-ribose binding"/>
    <property type="evidence" value="ECO:0007669"/>
    <property type="project" value="TreeGrafter"/>
</dbReference>
<organism evidence="8">
    <name type="scientific">Daphnia longispina</name>
    <dbReference type="NCBI Taxonomy" id="42846"/>
    <lineage>
        <taxon>Eukaryota</taxon>
        <taxon>Metazoa</taxon>
        <taxon>Ecdysozoa</taxon>
        <taxon>Arthropoda</taxon>
        <taxon>Crustacea</taxon>
        <taxon>Branchiopoda</taxon>
        <taxon>Diplostraca</taxon>
        <taxon>Cladocera</taxon>
        <taxon>Anomopoda</taxon>
        <taxon>Daphniidae</taxon>
        <taxon>Daphnia</taxon>
    </lineage>
</organism>
<evidence type="ECO:0000256" key="6">
    <source>
        <dbReference type="SAM" id="MobiDB-lite"/>
    </source>
</evidence>
<keyword evidence="5" id="KW-0539">Nucleus</keyword>
<reference evidence="8" key="1">
    <citation type="submission" date="2018-08" db="EMBL/GenBank/DDBJ databases">
        <authorList>
            <person name="Cornetti L."/>
        </authorList>
    </citation>
    <scope>NUCLEOTIDE SEQUENCE</scope>
    <source>
        <strain evidence="8">FI-G-95-1_INB4-1</strain>
    </source>
</reference>
<accession>A0A4Y7MA35</accession>
<evidence type="ECO:0000256" key="4">
    <source>
        <dbReference type="ARBA" id="ARBA00022454"/>
    </source>
</evidence>
<comment type="similarity">
    <text evidence="3">Belongs to the HPF1 family.</text>
</comment>
<comment type="subcellular location">
    <subcellularLocation>
        <location evidence="2">Chromosome</location>
    </subcellularLocation>
    <subcellularLocation>
        <location evidence="1">Nucleus</location>
    </subcellularLocation>
</comment>
<dbReference type="GO" id="GO:0042393">
    <property type="term" value="F:histone binding"/>
    <property type="evidence" value="ECO:0007669"/>
    <property type="project" value="InterPro"/>
</dbReference>
<sequence length="439" mass="50191">MDSKQEVLKRKRMKSDEESSDSDTELKKPLCKYGEKCYQKNSYHVQKFRHPHRDNAAVKPRLETKLEDEKQATTNASLITSGSIEIVEKEKVAGIVDDSNHLMANQENVLQEAEVNADDELLPPSPADVKENIKLKFLVEMPDDFYQFWAFCQSICSKNTLEIFKDSLGLELVGPFQLLEQNLKENEPKDKCGNFLTQWRFYYDPPEFQCVMADDLSKGYHIGYFRDSPNEMPMFVGSNTESKGCILTPISDNLFSALSQVISTRIKTADPFKKSQLATLKKQLEDWANRNDIIIEPQSQILKKRKKLMVANTFYECGIVVPVDKKTQVGYRKIPETDANIKKICKKIVESPNLSEQNKNSDALQELVTYVQYANDESDYGMGLELGLDLLAYGGEVFHPTILHLLGVAYELLERPEFTVILKAHLKERRRLAKIDAVE</sequence>
<dbReference type="Pfam" id="PF10228">
    <property type="entry name" value="HPF1"/>
    <property type="match status" value="1"/>
</dbReference>
<gene>
    <name evidence="8" type="primary">EOG090X0BAY</name>
</gene>
<dbReference type="InterPro" id="IPR019361">
    <property type="entry name" value="HPF1"/>
</dbReference>
<keyword evidence="4" id="KW-0158">Chromosome</keyword>
<dbReference type="PANTHER" id="PTHR13386">
    <property type="entry name" value="HISTONE PARYLATION FACTOR 1"/>
    <property type="match status" value="1"/>
</dbReference>
<evidence type="ECO:0000256" key="5">
    <source>
        <dbReference type="ARBA" id="ARBA00023242"/>
    </source>
</evidence>
<evidence type="ECO:0000313" key="8">
    <source>
        <dbReference type="EMBL" id="SVE76579.1"/>
    </source>
</evidence>
<evidence type="ECO:0000256" key="3">
    <source>
        <dbReference type="ARBA" id="ARBA00010803"/>
    </source>
</evidence>
<dbReference type="GO" id="GO:0005694">
    <property type="term" value="C:chromosome"/>
    <property type="evidence" value="ECO:0007669"/>
    <property type="project" value="UniProtKB-SubCell"/>
</dbReference>
<dbReference type="PANTHER" id="PTHR13386:SF1">
    <property type="entry name" value="HISTONE PARYLATION FACTOR 1"/>
    <property type="match status" value="1"/>
</dbReference>
<name>A0A4Y7MA35_9CRUS</name>
<dbReference type="GO" id="GO:0006974">
    <property type="term" value="P:DNA damage response"/>
    <property type="evidence" value="ECO:0007669"/>
    <property type="project" value="InterPro"/>
</dbReference>